<dbReference type="Pfam" id="PF24883">
    <property type="entry name" value="NPHP3_N"/>
    <property type="match status" value="1"/>
</dbReference>
<dbReference type="EMBL" id="NHYD01002179">
    <property type="protein sequence ID" value="PPQ88012.1"/>
    <property type="molecule type" value="Genomic_DNA"/>
</dbReference>
<comment type="caution">
    <text evidence="3">The sequence shown here is derived from an EMBL/GenBank/DDBJ whole genome shotgun (WGS) entry which is preliminary data.</text>
</comment>
<evidence type="ECO:0000259" key="2">
    <source>
        <dbReference type="Pfam" id="PF24883"/>
    </source>
</evidence>
<dbReference type="InterPro" id="IPR027417">
    <property type="entry name" value="P-loop_NTPase"/>
</dbReference>
<dbReference type="InterPro" id="IPR056884">
    <property type="entry name" value="NPHP3-like_N"/>
</dbReference>
<dbReference type="STRING" id="93625.A0A409XB68"/>
<dbReference type="Proteomes" id="UP000283269">
    <property type="component" value="Unassembled WGS sequence"/>
</dbReference>
<evidence type="ECO:0000256" key="1">
    <source>
        <dbReference type="ARBA" id="ARBA00022737"/>
    </source>
</evidence>
<organism evidence="3 4">
    <name type="scientific">Psilocybe cyanescens</name>
    <dbReference type="NCBI Taxonomy" id="93625"/>
    <lineage>
        <taxon>Eukaryota</taxon>
        <taxon>Fungi</taxon>
        <taxon>Dikarya</taxon>
        <taxon>Basidiomycota</taxon>
        <taxon>Agaricomycotina</taxon>
        <taxon>Agaricomycetes</taxon>
        <taxon>Agaricomycetidae</taxon>
        <taxon>Agaricales</taxon>
        <taxon>Agaricineae</taxon>
        <taxon>Strophariaceae</taxon>
        <taxon>Psilocybe</taxon>
    </lineage>
</organism>
<keyword evidence="4" id="KW-1185">Reference proteome</keyword>
<feature type="domain" description="Nephrocystin 3-like N-terminal" evidence="2">
    <location>
        <begin position="1"/>
        <end position="149"/>
    </location>
</feature>
<proteinExistence type="predicted"/>
<evidence type="ECO:0000313" key="3">
    <source>
        <dbReference type="EMBL" id="PPQ88012.1"/>
    </source>
</evidence>
<protein>
    <recommendedName>
        <fullName evidence="2">Nephrocystin 3-like N-terminal domain-containing protein</fullName>
    </recommendedName>
</protein>
<dbReference type="OrthoDB" id="5967843at2759"/>
<dbReference type="SUPFAM" id="SSF52540">
    <property type="entry name" value="P-loop containing nucleoside triphosphate hydrolases"/>
    <property type="match status" value="1"/>
</dbReference>
<keyword evidence="1" id="KW-0677">Repeat</keyword>
<dbReference type="AlphaFoldDB" id="A0A409XB68"/>
<dbReference type="InParanoid" id="A0A409XB68"/>
<accession>A0A409XB68</accession>
<gene>
    <name evidence="3" type="ORF">CVT25_001097</name>
</gene>
<dbReference type="PANTHER" id="PTHR10039">
    <property type="entry name" value="AMELOGENIN"/>
    <property type="match status" value="1"/>
</dbReference>
<reference evidence="3 4" key="1">
    <citation type="journal article" date="2018" name="Evol. Lett.">
        <title>Horizontal gene cluster transfer increased hallucinogenic mushroom diversity.</title>
        <authorList>
            <person name="Reynolds H.T."/>
            <person name="Vijayakumar V."/>
            <person name="Gluck-Thaler E."/>
            <person name="Korotkin H.B."/>
            <person name="Matheny P.B."/>
            <person name="Slot J.C."/>
        </authorList>
    </citation>
    <scope>NUCLEOTIDE SEQUENCE [LARGE SCALE GENOMIC DNA]</scope>
    <source>
        <strain evidence="3 4">2631</strain>
    </source>
</reference>
<evidence type="ECO:0000313" key="4">
    <source>
        <dbReference type="Proteomes" id="UP000283269"/>
    </source>
</evidence>
<name>A0A409XB68_PSICY</name>
<dbReference type="Gene3D" id="3.40.50.300">
    <property type="entry name" value="P-loop containing nucleotide triphosphate hydrolases"/>
    <property type="match status" value="1"/>
</dbReference>
<sequence>MWLYGAAGAGKSAIAQTIAEILHGQHFILASFFFSRNDPQRGVAKWLVTTLAYQLAAKLPQVFRERVAVTFEQDPLIVTRSLEAQFMALIRQPLLELLHFGFSTTNHIVVIIDGLDECEDPKFQARIIDLSFSLLHSRDLPLKILIASRPEIDISSSFDRKPFSTLARIALDDDYQSEKDIRYFLADKFNEIKTQHRLRSYIPIDWPAEDSLHTLVRKSSGQFIYASTVVKYVTSPRHRPMHRLEIVLGIHPPNADDSPFAELDALYRHILTGVEDVNLILKIIGFVILHPPHISHSLVTFIEAFFSLAPGDVQFLMQNLSSLISVEIHPTHSDGAVLAVRILHASLKDYLLDHSRSKDFFLDRLKMHTQYAELCLAHMTELPSLKSNLPLQSFTDAAILSSE</sequence>